<dbReference type="PATRIC" id="fig|1423766.4.peg.987"/>
<evidence type="ECO:0000256" key="1">
    <source>
        <dbReference type="SAM" id="MobiDB-lite"/>
    </source>
</evidence>
<evidence type="ECO:0000259" key="3">
    <source>
        <dbReference type="Pfam" id="PF19087"/>
    </source>
</evidence>
<feature type="compositionally biased region" description="Polar residues" evidence="1">
    <location>
        <begin position="341"/>
        <end position="388"/>
    </location>
</feature>
<dbReference type="AlphaFoldDB" id="A0A0R1NKP1"/>
<feature type="region of interest" description="Disordered" evidence="1">
    <location>
        <begin position="330"/>
        <end position="401"/>
    </location>
</feature>
<dbReference type="Proteomes" id="UP000051439">
    <property type="component" value="Unassembled WGS sequence"/>
</dbReference>
<feature type="transmembrane region" description="Helical" evidence="2">
    <location>
        <begin position="44"/>
        <end position="64"/>
    </location>
</feature>
<accession>A0A0R1NKP1</accession>
<name>A0A0R1NKP1_9LACO</name>
<keyword evidence="5" id="KW-1185">Reference proteome</keyword>
<protein>
    <recommendedName>
        <fullName evidence="3">DUF5776 domain-containing protein</fullName>
    </recommendedName>
</protein>
<keyword evidence="2" id="KW-1133">Transmembrane helix</keyword>
<dbReference type="EMBL" id="AZEB01000018">
    <property type="protein sequence ID" value="KRL21024.1"/>
    <property type="molecule type" value="Genomic_DNA"/>
</dbReference>
<keyword evidence="2" id="KW-0812">Transmembrane</keyword>
<proteinExistence type="predicted"/>
<dbReference type="InterPro" id="IPR044081">
    <property type="entry name" value="DUF5776"/>
</dbReference>
<evidence type="ECO:0000256" key="2">
    <source>
        <dbReference type="SAM" id="Phobius"/>
    </source>
</evidence>
<comment type="caution">
    <text evidence="4">The sequence shown here is derived from an EMBL/GenBank/DDBJ whole genome shotgun (WGS) entry which is preliminary data.</text>
</comment>
<feature type="domain" description="DUF5776" evidence="3">
    <location>
        <begin position="485"/>
        <end position="553"/>
    </location>
</feature>
<keyword evidence="2" id="KW-0472">Membrane</keyword>
<evidence type="ECO:0000313" key="5">
    <source>
        <dbReference type="Proteomes" id="UP000051439"/>
    </source>
</evidence>
<organism evidence="4 5">
    <name type="scientific">Lentilactobacillus kisonensis DSM 19906 = JCM 15041</name>
    <dbReference type="NCBI Taxonomy" id="1423766"/>
    <lineage>
        <taxon>Bacteria</taxon>
        <taxon>Bacillati</taxon>
        <taxon>Bacillota</taxon>
        <taxon>Bacilli</taxon>
        <taxon>Lactobacillales</taxon>
        <taxon>Lactobacillaceae</taxon>
        <taxon>Lentilactobacillus</taxon>
    </lineage>
</organism>
<reference evidence="4 5" key="1">
    <citation type="journal article" date="2015" name="Genome Announc.">
        <title>Expanding the biotechnology potential of lactobacilli through comparative genomics of 213 strains and associated genera.</title>
        <authorList>
            <person name="Sun Z."/>
            <person name="Harris H.M."/>
            <person name="McCann A."/>
            <person name="Guo C."/>
            <person name="Argimon S."/>
            <person name="Zhang W."/>
            <person name="Yang X."/>
            <person name="Jeffery I.B."/>
            <person name="Cooney J.C."/>
            <person name="Kagawa T.F."/>
            <person name="Liu W."/>
            <person name="Song Y."/>
            <person name="Salvetti E."/>
            <person name="Wrobel A."/>
            <person name="Rasinkangas P."/>
            <person name="Parkhill J."/>
            <person name="Rea M.C."/>
            <person name="O'Sullivan O."/>
            <person name="Ritari J."/>
            <person name="Douillard F.P."/>
            <person name="Paul Ross R."/>
            <person name="Yang R."/>
            <person name="Briner A.E."/>
            <person name="Felis G.E."/>
            <person name="de Vos W.M."/>
            <person name="Barrangou R."/>
            <person name="Klaenhammer T.R."/>
            <person name="Caufield P.W."/>
            <person name="Cui Y."/>
            <person name="Zhang H."/>
            <person name="O'Toole P.W."/>
        </authorList>
    </citation>
    <scope>NUCLEOTIDE SEQUENCE [LARGE SCALE GENOMIC DNA]</scope>
    <source>
        <strain evidence="4 5">DSM 19906</strain>
    </source>
</reference>
<gene>
    <name evidence="4" type="ORF">FC98_GL000966</name>
</gene>
<dbReference type="Pfam" id="PF19087">
    <property type="entry name" value="DUF5776"/>
    <property type="match status" value="1"/>
</dbReference>
<evidence type="ECO:0000313" key="4">
    <source>
        <dbReference type="EMBL" id="KRL21024.1"/>
    </source>
</evidence>
<feature type="compositionally biased region" description="Low complexity" evidence="1">
    <location>
        <begin position="389"/>
        <end position="401"/>
    </location>
</feature>
<sequence>MAYLAEMCATKQRLAPKPLTAWFRRLAALLNSLFWGDYMKTRKLVSILSAGLFAFTIFGTITAAKSGDTQTGIIAHAADTQFDLSNKEAGQWTLAYYGPTPDYSNYDPDFYTELNSLTAPTKVPVSTVSNMDLTPGQSFNVSTVQVSPNNIDIVGYEQYYSDAYKTEAIEYNPKGQIVDNPSLKIKPAPDNPNADYSEVEGMATVRPEDVVVVKITPAKPSLKGTLYFFFNNTGKFTLDHSYSYAVNDAKTLTPITDTASPSTITAPAGTKTIQLNQTGFIKPQWTGGNANISIDATGKISGLDNPAEAGKTVTFTLTDAVDPTNTHAFNIKIPAKDTPDNGGNHSDKGGTTTIIVSNGSTTQGSQTNQAPSTTPDVSTASANQSDQASNTSSVSVPSSTSKKGTAVYATKTIYMYKNATFKKNQRLVKYPKQKRVNRPMFVITDYARSKGGALRYKVKDVNHHSKSAGKIGYITANPNYVSSVYYQSVPKNKKITVIAKKGVHAYKNQSLTGRTKSYKKGAHLTVKKVVKHNLTTRYQLNNGYYVSASKKLVIQEN</sequence>